<dbReference type="SUPFAM" id="SSF52402">
    <property type="entry name" value="Adenine nucleotide alpha hydrolases-like"/>
    <property type="match status" value="2"/>
</dbReference>
<dbReference type="Pfam" id="PF00582">
    <property type="entry name" value="Usp"/>
    <property type="match status" value="1"/>
</dbReference>
<dbReference type="AlphaFoldDB" id="F7ZAA6"/>
<dbReference type="STRING" id="391595.RLO149_c035130"/>
<reference evidence="3 4" key="1">
    <citation type="journal article" date="2011" name="BMC Genomics">
        <title>Comparative genome analysis and genome-guided physiological analysis of Roseobacter litoralis.</title>
        <authorList>
            <person name="Kalhoefer D."/>
            <person name="Thole S."/>
            <person name="Voget S."/>
            <person name="Lehmann R."/>
            <person name="Liesegang H."/>
            <person name="Wollher A."/>
            <person name="Daniel R."/>
            <person name="Simon M."/>
            <person name="Brinkhoff T."/>
        </authorList>
    </citation>
    <scope>NUCLEOTIDE SEQUENCE [LARGE SCALE GENOMIC DNA]</scope>
    <source>
        <strain evidence="4">ATCC 49566 / DSM 6996 / JCM 21268 / NBRC 15278 / OCh 149</strain>
    </source>
</reference>
<evidence type="ECO:0000313" key="4">
    <source>
        <dbReference type="Proteomes" id="UP000001353"/>
    </source>
</evidence>
<dbReference type="CDD" id="cd00293">
    <property type="entry name" value="USP-like"/>
    <property type="match status" value="1"/>
</dbReference>
<dbReference type="InterPro" id="IPR006016">
    <property type="entry name" value="UspA"/>
</dbReference>
<dbReference type="KEGG" id="rli:RLO149_c035130"/>
<dbReference type="PANTHER" id="PTHR46268:SF15">
    <property type="entry name" value="UNIVERSAL STRESS PROTEIN HP_0031"/>
    <property type="match status" value="1"/>
</dbReference>
<evidence type="ECO:0000256" key="1">
    <source>
        <dbReference type="ARBA" id="ARBA00008791"/>
    </source>
</evidence>
<comment type="similarity">
    <text evidence="1">Belongs to the universal stress protein A family.</text>
</comment>
<name>F7ZAA6_ROSLO</name>
<gene>
    <name evidence="3" type="ordered locus">RLO149_c035130</name>
</gene>
<feature type="domain" description="UspA" evidence="2">
    <location>
        <begin position="221"/>
        <end position="277"/>
    </location>
</feature>
<evidence type="ECO:0000313" key="3">
    <source>
        <dbReference type="EMBL" id="AEI95453.1"/>
    </source>
</evidence>
<sequence length="278" mass="29862">MAYKSVFTALTSFDETSPALAFSAATAEAQDAHLEVLCVGVDRTPNTYFEIGSNAVVMHAAIETAHESANHIQAEVRAYLQSSLLRWDVINSIAPIASLGRTVATQARFADLAIVGLPYGTPTQTDDCSILEGFLFEADCPTVVVPEGAAVARPQSIVIGWNESTEALRAIKAAIPYLQKAKHIHIAIIDPPETGPERSDPGGALAVYLSRHGIRCDINVMTRSGQKVSERLSQYVTETGSDLLVMGGYGHSRFREAVLGGATRDMLEHSKVPVMMAH</sequence>
<dbReference type="InterPro" id="IPR006015">
    <property type="entry name" value="Universal_stress_UspA"/>
</dbReference>
<organism evidence="3 4">
    <name type="scientific">Roseobacter litoralis (strain ATCC 49566 / DSM 6996 / JCM 21268 / NBRC 15278 / OCh 149)</name>
    <dbReference type="NCBI Taxonomy" id="391595"/>
    <lineage>
        <taxon>Bacteria</taxon>
        <taxon>Pseudomonadati</taxon>
        <taxon>Pseudomonadota</taxon>
        <taxon>Alphaproteobacteria</taxon>
        <taxon>Rhodobacterales</taxon>
        <taxon>Roseobacteraceae</taxon>
        <taxon>Roseobacter</taxon>
    </lineage>
</organism>
<keyword evidence="4" id="KW-1185">Reference proteome</keyword>
<dbReference type="RefSeq" id="WP_013963345.1">
    <property type="nucleotide sequence ID" value="NC_015730.1"/>
</dbReference>
<proteinExistence type="inferred from homology"/>
<accession>F7ZAA6</accession>
<evidence type="ECO:0000259" key="2">
    <source>
        <dbReference type="Pfam" id="PF00582"/>
    </source>
</evidence>
<dbReference type="Proteomes" id="UP000001353">
    <property type="component" value="Chromosome"/>
</dbReference>
<dbReference type="EMBL" id="CP002623">
    <property type="protein sequence ID" value="AEI95453.1"/>
    <property type="molecule type" value="Genomic_DNA"/>
</dbReference>
<dbReference type="OrthoDB" id="9804721at2"/>
<dbReference type="PRINTS" id="PR01438">
    <property type="entry name" value="UNVRSLSTRESS"/>
</dbReference>
<dbReference type="eggNOG" id="COG0589">
    <property type="taxonomic scope" value="Bacteria"/>
</dbReference>
<dbReference type="PANTHER" id="PTHR46268">
    <property type="entry name" value="STRESS RESPONSE PROTEIN NHAX"/>
    <property type="match status" value="1"/>
</dbReference>
<dbReference type="Gene3D" id="3.40.50.12370">
    <property type="match status" value="1"/>
</dbReference>
<dbReference type="HOGENOM" id="CLU_049301_5_2_5"/>
<protein>
    <recommendedName>
        <fullName evidence="2">UspA domain-containing protein</fullName>
    </recommendedName>
</protein>